<name>A0A653D2T9_CALMS</name>
<sequence length="57" mass="6569">MLQIKFFDVIAGHLSLHNFNGFLFLSKVTSVPNIYTAVVSYFDLYWVHSSAKSFETH</sequence>
<gene>
    <name evidence="1" type="ORF">CALMAC_LOCUS13799</name>
</gene>
<dbReference type="Proteomes" id="UP000410492">
    <property type="component" value="Unassembled WGS sequence"/>
</dbReference>
<dbReference type="AlphaFoldDB" id="A0A653D2T9"/>
<protein>
    <submittedName>
        <fullName evidence="1">Uncharacterized protein</fullName>
    </submittedName>
</protein>
<accession>A0A653D2T9</accession>
<organism evidence="1 2">
    <name type="scientific">Callosobruchus maculatus</name>
    <name type="common">Southern cowpea weevil</name>
    <name type="synonym">Pulse bruchid</name>
    <dbReference type="NCBI Taxonomy" id="64391"/>
    <lineage>
        <taxon>Eukaryota</taxon>
        <taxon>Metazoa</taxon>
        <taxon>Ecdysozoa</taxon>
        <taxon>Arthropoda</taxon>
        <taxon>Hexapoda</taxon>
        <taxon>Insecta</taxon>
        <taxon>Pterygota</taxon>
        <taxon>Neoptera</taxon>
        <taxon>Endopterygota</taxon>
        <taxon>Coleoptera</taxon>
        <taxon>Polyphaga</taxon>
        <taxon>Cucujiformia</taxon>
        <taxon>Chrysomeloidea</taxon>
        <taxon>Chrysomelidae</taxon>
        <taxon>Bruchinae</taxon>
        <taxon>Bruchini</taxon>
        <taxon>Callosobruchus</taxon>
    </lineage>
</organism>
<evidence type="ECO:0000313" key="2">
    <source>
        <dbReference type="Proteomes" id="UP000410492"/>
    </source>
</evidence>
<keyword evidence="2" id="KW-1185">Reference proteome</keyword>
<reference evidence="1 2" key="1">
    <citation type="submission" date="2019-01" db="EMBL/GenBank/DDBJ databases">
        <authorList>
            <person name="Sayadi A."/>
        </authorList>
    </citation>
    <scope>NUCLEOTIDE SEQUENCE [LARGE SCALE GENOMIC DNA]</scope>
</reference>
<proteinExistence type="predicted"/>
<evidence type="ECO:0000313" key="1">
    <source>
        <dbReference type="EMBL" id="VEN54282.1"/>
    </source>
</evidence>
<dbReference type="EMBL" id="CAACVG010009822">
    <property type="protein sequence ID" value="VEN54282.1"/>
    <property type="molecule type" value="Genomic_DNA"/>
</dbReference>